<dbReference type="AlphaFoldDB" id="A0A1M6I9Y8"/>
<dbReference type="Pfam" id="PF00581">
    <property type="entry name" value="Rhodanese"/>
    <property type="match status" value="1"/>
</dbReference>
<organism evidence="2 3">
    <name type="scientific">Aquimarina spongiae</name>
    <dbReference type="NCBI Taxonomy" id="570521"/>
    <lineage>
        <taxon>Bacteria</taxon>
        <taxon>Pseudomonadati</taxon>
        <taxon>Bacteroidota</taxon>
        <taxon>Flavobacteriia</taxon>
        <taxon>Flavobacteriales</taxon>
        <taxon>Flavobacteriaceae</taxon>
        <taxon>Aquimarina</taxon>
    </lineage>
</organism>
<protein>
    <submittedName>
        <fullName evidence="2">Rhodanese-related sulfurtransferase</fullName>
    </submittedName>
</protein>
<accession>A0A1M6I9Y8</accession>
<dbReference type="RefSeq" id="WP_244548166.1">
    <property type="nucleotide sequence ID" value="NZ_FQYP01000007.1"/>
</dbReference>
<name>A0A1M6I9Y8_9FLAO</name>
<dbReference type="SMART" id="SM00450">
    <property type="entry name" value="RHOD"/>
    <property type="match status" value="1"/>
</dbReference>
<dbReference type="STRING" id="570521.SAMN04488508_107209"/>
<dbReference type="SUPFAM" id="SSF52821">
    <property type="entry name" value="Rhodanese/Cell cycle control phosphatase"/>
    <property type="match status" value="1"/>
</dbReference>
<dbReference type="EMBL" id="FQYP01000007">
    <property type="protein sequence ID" value="SHJ31261.1"/>
    <property type="molecule type" value="Genomic_DNA"/>
</dbReference>
<evidence type="ECO:0000259" key="1">
    <source>
        <dbReference type="PROSITE" id="PS50206"/>
    </source>
</evidence>
<keyword evidence="2" id="KW-0808">Transferase</keyword>
<dbReference type="GO" id="GO:0016740">
    <property type="term" value="F:transferase activity"/>
    <property type="evidence" value="ECO:0007669"/>
    <property type="project" value="UniProtKB-KW"/>
</dbReference>
<feature type="domain" description="Rhodanese" evidence="1">
    <location>
        <begin position="35"/>
        <end position="119"/>
    </location>
</feature>
<dbReference type="Proteomes" id="UP000184432">
    <property type="component" value="Unassembled WGS sequence"/>
</dbReference>
<dbReference type="InterPro" id="IPR001763">
    <property type="entry name" value="Rhodanese-like_dom"/>
</dbReference>
<dbReference type="Gene3D" id="3.40.250.10">
    <property type="entry name" value="Rhodanese-like domain"/>
    <property type="match status" value="1"/>
</dbReference>
<dbReference type="PANTHER" id="PTHR43031:SF1">
    <property type="entry name" value="PYRIDINE NUCLEOTIDE-DISULPHIDE OXIDOREDUCTASE"/>
    <property type="match status" value="1"/>
</dbReference>
<dbReference type="PROSITE" id="PS50206">
    <property type="entry name" value="RHODANESE_3"/>
    <property type="match status" value="1"/>
</dbReference>
<dbReference type="PANTHER" id="PTHR43031">
    <property type="entry name" value="FAD-DEPENDENT OXIDOREDUCTASE"/>
    <property type="match status" value="1"/>
</dbReference>
<dbReference type="CDD" id="cd00158">
    <property type="entry name" value="RHOD"/>
    <property type="match status" value="1"/>
</dbReference>
<keyword evidence="3" id="KW-1185">Reference proteome</keyword>
<reference evidence="3" key="1">
    <citation type="submission" date="2016-11" db="EMBL/GenBank/DDBJ databases">
        <authorList>
            <person name="Varghese N."/>
            <person name="Submissions S."/>
        </authorList>
    </citation>
    <scope>NUCLEOTIDE SEQUENCE [LARGE SCALE GENOMIC DNA]</scope>
    <source>
        <strain evidence="3">DSM 22623</strain>
    </source>
</reference>
<evidence type="ECO:0000313" key="2">
    <source>
        <dbReference type="EMBL" id="SHJ31261.1"/>
    </source>
</evidence>
<gene>
    <name evidence="2" type="ORF">SAMN04488508_107209</name>
</gene>
<evidence type="ECO:0000313" key="3">
    <source>
        <dbReference type="Proteomes" id="UP000184432"/>
    </source>
</evidence>
<sequence>MRLFMLFSGLLSLFQTQGTNKIEVLDVAAFKQAVNQGKVQLVDVRTPREYNGSHIQGAINIDFYKKIAFDQSFNQLDKEQPVYIYCHSGGRSKMASRRLIKMGFTKVYDLKGGYVAWNR</sequence>
<dbReference type="InterPro" id="IPR036873">
    <property type="entry name" value="Rhodanese-like_dom_sf"/>
</dbReference>
<dbReference type="InterPro" id="IPR050229">
    <property type="entry name" value="GlpE_sulfurtransferase"/>
</dbReference>
<proteinExistence type="predicted"/>